<dbReference type="EMBL" id="JBHULK010000002">
    <property type="protein sequence ID" value="MFD2534763.1"/>
    <property type="molecule type" value="Genomic_DNA"/>
</dbReference>
<name>A0ABW5JTA0_9FLAO</name>
<keyword evidence="2" id="KW-1185">Reference proteome</keyword>
<gene>
    <name evidence="1" type="ORF">ACFSQS_06565</name>
</gene>
<accession>A0ABW5JTA0</accession>
<evidence type="ECO:0000313" key="2">
    <source>
        <dbReference type="Proteomes" id="UP001597441"/>
    </source>
</evidence>
<reference evidence="2" key="1">
    <citation type="journal article" date="2019" name="Int. J. Syst. Evol. Microbiol.">
        <title>The Global Catalogue of Microorganisms (GCM) 10K type strain sequencing project: providing services to taxonomists for standard genome sequencing and annotation.</title>
        <authorList>
            <consortium name="The Broad Institute Genomics Platform"/>
            <consortium name="The Broad Institute Genome Sequencing Center for Infectious Disease"/>
            <person name="Wu L."/>
            <person name="Ma J."/>
        </authorList>
    </citation>
    <scope>NUCLEOTIDE SEQUENCE [LARGE SCALE GENOMIC DNA]</scope>
    <source>
        <strain evidence="2">KCTC 42903</strain>
    </source>
</reference>
<evidence type="ECO:0000313" key="1">
    <source>
        <dbReference type="EMBL" id="MFD2534763.1"/>
    </source>
</evidence>
<proteinExistence type="predicted"/>
<comment type="caution">
    <text evidence="1">The sequence shown here is derived from an EMBL/GenBank/DDBJ whole genome shotgun (WGS) entry which is preliminary data.</text>
</comment>
<sequence>MLLIFSSSIFSSFSQAYNPTPYYFDGNATLFTTADYHPFVDDYSIGVNYYVSGPLSSIHCYLYESGQAVPAMSYSYNLEREIKTSTDTPLVIYYDGVRTDCPNYMMPCDIPSHGGLTPDWASKADFSARYWLIVKVTLTLYGIPQTRYYNVENVGVSGSKNFYKGSEY</sequence>
<protein>
    <submittedName>
        <fullName evidence="1">Uncharacterized protein</fullName>
    </submittedName>
</protein>
<dbReference type="RefSeq" id="WP_388015948.1">
    <property type="nucleotide sequence ID" value="NZ_JBHUDT010000002.1"/>
</dbReference>
<organism evidence="1 2">
    <name type="scientific">Gelatiniphilus marinus</name>
    <dbReference type="NCBI Taxonomy" id="1759464"/>
    <lineage>
        <taxon>Bacteria</taxon>
        <taxon>Pseudomonadati</taxon>
        <taxon>Bacteroidota</taxon>
        <taxon>Flavobacteriia</taxon>
        <taxon>Flavobacteriales</taxon>
        <taxon>Flavobacteriaceae</taxon>
        <taxon>Gelatiniphilus</taxon>
    </lineage>
</organism>
<dbReference type="Proteomes" id="UP001597441">
    <property type="component" value="Unassembled WGS sequence"/>
</dbReference>